<keyword evidence="7" id="KW-1185">Reference proteome</keyword>
<gene>
    <name evidence="6" type="ORF">DH2020_038582</name>
</gene>
<feature type="domain" description="Glycosyltransferase 61 catalytic" evidence="5">
    <location>
        <begin position="312"/>
        <end position="408"/>
    </location>
</feature>
<dbReference type="InterPro" id="IPR049625">
    <property type="entry name" value="Glyco_transf_61_cat"/>
</dbReference>
<evidence type="ECO:0000256" key="3">
    <source>
        <dbReference type="ARBA" id="ARBA00022679"/>
    </source>
</evidence>
<dbReference type="PANTHER" id="PTHR20961">
    <property type="entry name" value="GLYCOSYLTRANSFERASE"/>
    <property type="match status" value="1"/>
</dbReference>
<evidence type="ECO:0000256" key="4">
    <source>
        <dbReference type="ARBA" id="ARBA00023180"/>
    </source>
</evidence>
<organism evidence="6 7">
    <name type="scientific">Rehmannia glutinosa</name>
    <name type="common">Chinese foxglove</name>
    <dbReference type="NCBI Taxonomy" id="99300"/>
    <lineage>
        <taxon>Eukaryota</taxon>
        <taxon>Viridiplantae</taxon>
        <taxon>Streptophyta</taxon>
        <taxon>Embryophyta</taxon>
        <taxon>Tracheophyta</taxon>
        <taxon>Spermatophyta</taxon>
        <taxon>Magnoliopsida</taxon>
        <taxon>eudicotyledons</taxon>
        <taxon>Gunneridae</taxon>
        <taxon>Pentapetalae</taxon>
        <taxon>asterids</taxon>
        <taxon>lamiids</taxon>
        <taxon>Lamiales</taxon>
        <taxon>Orobanchaceae</taxon>
        <taxon>Rehmannieae</taxon>
        <taxon>Rehmannia</taxon>
    </lineage>
</organism>
<comment type="caution">
    <text evidence="6">The sequence shown here is derived from an EMBL/GenBank/DDBJ whole genome shotgun (WGS) entry which is preliminary data.</text>
</comment>
<protein>
    <recommendedName>
        <fullName evidence="5">Glycosyltransferase 61 catalytic domain-containing protein</fullName>
    </recommendedName>
</protein>
<name>A0ABR0UZC2_REHGL</name>
<dbReference type="InterPro" id="IPR007657">
    <property type="entry name" value="Glycosyltransferase_61"/>
</dbReference>
<proteinExistence type="predicted"/>
<evidence type="ECO:0000256" key="1">
    <source>
        <dbReference type="ARBA" id="ARBA00004323"/>
    </source>
</evidence>
<dbReference type="Pfam" id="PF04577">
    <property type="entry name" value="Glyco_transf_61"/>
    <property type="match status" value="1"/>
</dbReference>
<dbReference type="PANTHER" id="PTHR20961:SF5">
    <property type="entry name" value="GLYCOSYLTRANSFERASE-RELATED"/>
    <property type="match status" value="1"/>
</dbReference>
<comment type="subcellular location">
    <subcellularLocation>
        <location evidence="1">Golgi apparatus membrane</location>
        <topology evidence="1">Single-pass type II membrane protein</topology>
    </subcellularLocation>
</comment>
<accession>A0ABR0UZC2</accession>
<sequence>MLFLPDNAVLIQVVPFGGIDKFARLDFGNPSAGMNIRYLEYKIMVNESSLSQQYSSDDPILKHPESYKGWNAVQSIYLDKQNVTIDLDRENMEYDTIFARSFSRKEQKKMGRRGAFMGCFVVAFTVYSHDADQNIIPIIHNFTNSKSQVYELNGDIRIQGNSSTIFIISSTLTQQQHNITSWTTTPYARKNDNLAMKKAKKFKIIHQTPQTAPACSRKFDIPTIVFSTGGYAGNHFHDFTDLLIPLYLTSHQFDKKVIFLVSDKRSWWTSKYRAILENLSKYKIIYIDDETHQVLCFSRMTVGLKAHKELGIDSSEPPHYSMTDFRRFLRRTYSLDREFVNITIHNRPKLLIVSRRKTRHLTNEGEVADMARRLGFEVVVQEMGWQVSQVAKFVNGFDVMVGVHGRGLPTWFSFLKTES</sequence>
<dbReference type="Proteomes" id="UP001318860">
    <property type="component" value="Unassembled WGS sequence"/>
</dbReference>
<evidence type="ECO:0000256" key="2">
    <source>
        <dbReference type="ARBA" id="ARBA00022676"/>
    </source>
</evidence>
<keyword evidence="4" id="KW-0325">Glycoprotein</keyword>
<keyword evidence="2" id="KW-0328">Glycosyltransferase</keyword>
<evidence type="ECO:0000313" key="6">
    <source>
        <dbReference type="EMBL" id="KAK6127666.1"/>
    </source>
</evidence>
<dbReference type="EMBL" id="JABTTQ020001863">
    <property type="protein sequence ID" value="KAK6127666.1"/>
    <property type="molecule type" value="Genomic_DNA"/>
</dbReference>
<keyword evidence="3" id="KW-0808">Transferase</keyword>
<evidence type="ECO:0000259" key="5">
    <source>
        <dbReference type="Pfam" id="PF04577"/>
    </source>
</evidence>
<evidence type="ECO:0000313" key="7">
    <source>
        <dbReference type="Proteomes" id="UP001318860"/>
    </source>
</evidence>
<reference evidence="6 7" key="1">
    <citation type="journal article" date="2021" name="Comput. Struct. Biotechnol. J.">
        <title>De novo genome assembly of the potent medicinal plant Rehmannia glutinosa using nanopore technology.</title>
        <authorList>
            <person name="Ma L."/>
            <person name="Dong C."/>
            <person name="Song C."/>
            <person name="Wang X."/>
            <person name="Zheng X."/>
            <person name="Niu Y."/>
            <person name="Chen S."/>
            <person name="Feng W."/>
        </authorList>
    </citation>
    <scope>NUCLEOTIDE SEQUENCE [LARGE SCALE GENOMIC DNA]</scope>
    <source>
        <strain evidence="6">DH-2019</strain>
    </source>
</reference>